<evidence type="ECO:0000313" key="2">
    <source>
        <dbReference type="EMBL" id="KAJ3715311.1"/>
    </source>
</evidence>
<keyword evidence="1" id="KW-0812">Transmembrane</keyword>
<keyword evidence="1" id="KW-0472">Membrane</keyword>
<keyword evidence="3" id="KW-1185">Reference proteome</keyword>
<gene>
    <name evidence="2" type="ORF">DFJ43DRAFT_1160514</name>
</gene>
<feature type="transmembrane region" description="Helical" evidence="1">
    <location>
        <begin position="211"/>
        <end position="230"/>
    </location>
</feature>
<protein>
    <submittedName>
        <fullName evidence="2">Uncharacterized protein</fullName>
    </submittedName>
</protein>
<evidence type="ECO:0000313" key="3">
    <source>
        <dbReference type="Proteomes" id="UP001176059"/>
    </source>
</evidence>
<evidence type="ECO:0000256" key="1">
    <source>
        <dbReference type="SAM" id="Phobius"/>
    </source>
</evidence>
<keyword evidence="1" id="KW-1133">Transmembrane helix</keyword>
<dbReference type="Proteomes" id="UP001176059">
    <property type="component" value="Unassembled WGS sequence"/>
</dbReference>
<reference evidence="2" key="1">
    <citation type="submission" date="2022-08" db="EMBL/GenBank/DDBJ databases">
        <authorList>
            <consortium name="DOE Joint Genome Institute"/>
            <person name="Min B."/>
            <person name="Sierra-Patev S."/>
            <person name="Naranjo-Ortiz M."/>
            <person name="Looney B."/>
            <person name="Konkel Z."/>
            <person name="Slot J.C."/>
            <person name="Sakamoto Y."/>
            <person name="Steenwyk J.L."/>
            <person name="Rokas A."/>
            <person name="Carro J."/>
            <person name="Camarero S."/>
            <person name="Ferreira P."/>
            <person name="Molpeceres G."/>
            <person name="Ruiz-duenas F.J."/>
            <person name="Serrano A."/>
            <person name="Henrissat B."/>
            <person name="Drula E."/>
            <person name="Hughes K.W."/>
            <person name="Mata J.L."/>
            <person name="Ishikawa N.K."/>
            <person name="Vargas-Isla R."/>
            <person name="Ushijima S."/>
            <person name="Smith C.A."/>
            <person name="Ahrendt S."/>
            <person name="Andreopoulos W."/>
            <person name="He G."/>
            <person name="LaButti K."/>
            <person name="Lipzen A."/>
            <person name="Ng V."/>
            <person name="Riley R."/>
            <person name="Sandor L."/>
            <person name="Barry K."/>
            <person name="Martinez A.T."/>
            <person name="Xiao Y."/>
            <person name="Gibbons J.G."/>
            <person name="Terashima K."/>
            <person name="Hibbett D.S."/>
            <person name="Grigoriev I.V."/>
        </authorList>
    </citation>
    <scope>NUCLEOTIDE SEQUENCE</scope>
    <source>
        <strain evidence="2">ET3784</strain>
    </source>
</reference>
<name>A0AA38J7P4_9AGAR</name>
<proteinExistence type="predicted"/>
<comment type="caution">
    <text evidence="2">The sequence shown here is derived from an EMBL/GenBank/DDBJ whole genome shotgun (WGS) entry which is preliminary data.</text>
</comment>
<sequence>MFAAYSKFGLGITYVLLTTVSVLPVNVTAIPATRTITLFDVPAPTDTNVLQQPSAPTTVTSYNILGTTTSNGEAMTIYGEDIIYSEYAQEETMETASGSTSIEWSTITLSTPQTLHEIVAMGATAIEYSHSHTSIDDTEFVVDCIFSAGESSGAGVCTEVYQTSVDAPSQTTAWTGSVIPFATFGAPVSDAGTSTNSSSNAAEWLKGGQSFGLVAGYCFAAFISTLAVVLV</sequence>
<reference evidence="2" key="2">
    <citation type="journal article" date="2023" name="Proc. Natl. Acad. Sci. U.S.A.">
        <title>A global phylogenomic analysis of the shiitake genus Lentinula.</title>
        <authorList>
            <person name="Sierra-Patev S."/>
            <person name="Min B."/>
            <person name="Naranjo-Ortiz M."/>
            <person name="Looney B."/>
            <person name="Konkel Z."/>
            <person name="Slot J.C."/>
            <person name="Sakamoto Y."/>
            <person name="Steenwyk J.L."/>
            <person name="Rokas A."/>
            <person name="Carro J."/>
            <person name="Camarero S."/>
            <person name="Ferreira P."/>
            <person name="Molpeceres G."/>
            <person name="Ruiz-Duenas F.J."/>
            <person name="Serrano A."/>
            <person name="Henrissat B."/>
            <person name="Drula E."/>
            <person name="Hughes K.W."/>
            <person name="Mata J.L."/>
            <person name="Ishikawa N.K."/>
            <person name="Vargas-Isla R."/>
            <person name="Ushijima S."/>
            <person name="Smith C.A."/>
            <person name="Donoghue J."/>
            <person name="Ahrendt S."/>
            <person name="Andreopoulos W."/>
            <person name="He G."/>
            <person name="LaButti K."/>
            <person name="Lipzen A."/>
            <person name="Ng V."/>
            <person name="Riley R."/>
            <person name="Sandor L."/>
            <person name="Barry K."/>
            <person name="Martinez A.T."/>
            <person name="Xiao Y."/>
            <person name="Gibbons J.G."/>
            <person name="Terashima K."/>
            <person name="Grigoriev I.V."/>
            <person name="Hibbett D."/>
        </authorList>
    </citation>
    <scope>NUCLEOTIDE SEQUENCE</scope>
    <source>
        <strain evidence="2">ET3784</strain>
    </source>
</reference>
<accession>A0AA38J7P4</accession>
<dbReference type="EMBL" id="JANVFO010000085">
    <property type="protein sequence ID" value="KAJ3715311.1"/>
    <property type="molecule type" value="Genomic_DNA"/>
</dbReference>
<organism evidence="2 3">
    <name type="scientific">Lentinula guzmanii</name>
    <dbReference type="NCBI Taxonomy" id="2804957"/>
    <lineage>
        <taxon>Eukaryota</taxon>
        <taxon>Fungi</taxon>
        <taxon>Dikarya</taxon>
        <taxon>Basidiomycota</taxon>
        <taxon>Agaricomycotina</taxon>
        <taxon>Agaricomycetes</taxon>
        <taxon>Agaricomycetidae</taxon>
        <taxon>Agaricales</taxon>
        <taxon>Marasmiineae</taxon>
        <taxon>Omphalotaceae</taxon>
        <taxon>Lentinula</taxon>
    </lineage>
</organism>
<dbReference type="AlphaFoldDB" id="A0AA38J7P4"/>